<dbReference type="PANTHER" id="PTHR45748:SF7">
    <property type="entry name" value="1-PHOSPHATIDYLINOSITOL 3-PHOSPHATE 5-KINASE-RELATED"/>
    <property type="match status" value="1"/>
</dbReference>
<dbReference type="InterPro" id="IPR013083">
    <property type="entry name" value="Znf_RING/FYVE/PHD"/>
</dbReference>
<dbReference type="Gene3D" id="3.30.40.10">
    <property type="entry name" value="Zinc/RING finger domain, C3HC4 (zinc finger)"/>
    <property type="match status" value="1"/>
</dbReference>
<dbReference type="Gene3D" id="3.30.810.10">
    <property type="entry name" value="2-Layer Sandwich"/>
    <property type="match status" value="1"/>
</dbReference>
<keyword evidence="6 10" id="KW-0418">Kinase</keyword>
<keyword evidence="8 10" id="KW-0067">ATP-binding</keyword>
<dbReference type="PROSITE" id="PS51455">
    <property type="entry name" value="PIPK"/>
    <property type="match status" value="1"/>
</dbReference>
<dbReference type="GO" id="GO:0008270">
    <property type="term" value="F:zinc ion binding"/>
    <property type="evidence" value="ECO:0007669"/>
    <property type="project" value="UniProtKB-KW"/>
</dbReference>
<dbReference type="GO" id="GO:0046854">
    <property type="term" value="P:phosphatidylinositol phosphate biosynthetic process"/>
    <property type="evidence" value="ECO:0007669"/>
    <property type="project" value="TreeGrafter"/>
</dbReference>
<dbReference type="FunFam" id="3.30.810.10:FF:000001">
    <property type="entry name" value="1-phosphatidylinositol 3-phosphate 5-kinase FAB1"/>
    <property type="match status" value="1"/>
</dbReference>
<reference evidence="15" key="1">
    <citation type="submission" date="2003-08" db="EMBL/GenBank/DDBJ databases">
        <authorList>
            <person name="Birren B."/>
            <person name="Nusbaum C."/>
            <person name="Abebe A."/>
            <person name="Abouelleil A."/>
            <person name="Adekoya E."/>
            <person name="Ait-zahra M."/>
            <person name="Allen N."/>
            <person name="Allen T."/>
            <person name="An P."/>
            <person name="Anderson M."/>
            <person name="Anderson S."/>
            <person name="Arachchi H."/>
            <person name="Armbruster J."/>
            <person name="Bachantsang P."/>
            <person name="Baldwin J."/>
            <person name="Barry A."/>
            <person name="Bayul T."/>
            <person name="Blitshsteyn B."/>
            <person name="Bloom T."/>
            <person name="Blye J."/>
            <person name="Boguslavskiy L."/>
            <person name="Borowsky M."/>
            <person name="Boukhgalter B."/>
            <person name="Brunache A."/>
            <person name="Butler J."/>
            <person name="Calixte N."/>
            <person name="Calvo S."/>
            <person name="Camarata J."/>
            <person name="Campo K."/>
            <person name="Chang J."/>
            <person name="Cheshatsang Y."/>
            <person name="Citroen M."/>
            <person name="Collymore A."/>
            <person name="Considine T."/>
            <person name="Cook A."/>
            <person name="Cooke P."/>
            <person name="Corum B."/>
            <person name="Cuomo C."/>
            <person name="David R."/>
            <person name="Dawoe T."/>
            <person name="Degray S."/>
            <person name="Dodge S."/>
            <person name="Dooley K."/>
            <person name="Dorje P."/>
            <person name="Dorjee K."/>
            <person name="Dorris L."/>
            <person name="Duffey N."/>
            <person name="Dupes A."/>
            <person name="Elkins T."/>
            <person name="Engels R."/>
            <person name="Erickson J."/>
            <person name="Farina A."/>
            <person name="Faro S."/>
            <person name="Ferreira P."/>
            <person name="Fischer H."/>
            <person name="Fitzgerald M."/>
            <person name="Foley K."/>
            <person name="Gage D."/>
            <person name="Galagan J."/>
            <person name="Gearin G."/>
            <person name="Gnerre S."/>
            <person name="Gnirke A."/>
            <person name="Goyette A."/>
            <person name="Graham J."/>
            <person name="Grandbois E."/>
            <person name="Gyaltsen K."/>
            <person name="Hafez N."/>
            <person name="Hagopian D."/>
            <person name="Hagos B."/>
            <person name="Hall J."/>
            <person name="Hatcher B."/>
            <person name="Heller A."/>
            <person name="Higgins H."/>
            <person name="Honan T."/>
            <person name="Horn A."/>
            <person name="Houde N."/>
            <person name="Hughes L."/>
            <person name="Hulme W."/>
            <person name="Husby E."/>
            <person name="Iliev I."/>
            <person name="Jaffe D."/>
            <person name="Jones C."/>
            <person name="Kamal M."/>
            <person name="Kamat A."/>
            <person name="Kamvysselis M."/>
            <person name="Karlsson E."/>
            <person name="Kells C."/>
            <person name="Kieu A."/>
            <person name="Kisner P."/>
            <person name="Kodira C."/>
            <person name="Kulbokas E."/>
            <person name="Labutti K."/>
            <person name="Lama D."/>
            <person name="Landers T."/>
            <person name="Leger J."/>
            <person name="Levine S."/>
            <person name="Lewis D."/>
            <person name="Lewis T."/>
            <person name="Lindblad-toh K."/>
            <person name="Liu X."/>
            <person name="Lokyitsang T."/>
            <person name="Lokyitsang Y."/>
            <person name="Lucien O."/>
            <person name="Lui A."/>
            <person name="Ma L.J."/>
            <person name="Mabbitt R."/>
            <person name="Macdonald J."/>
            <person name="Maclean C."/>
            <person name="Major J."/>
            <person name="Manning J."/>
            <person name="Marabella R."/>
            <person name="Maru K."/>
            <person name="Matthews C."/>
            <person name="Mauceli E."/>
            <person name="Mccarthy M."/>
            <person name="Mcdonough S."/>
            <person name="Mcghee T."/>
            <person name="Meldrim J."/>
            <person name="Meneus L."/>
            <person name="Mesirov J."/>
            <person name="Mihalev A."/>
            <person name="Mihova T."/>
            <person name="Mikkelsen T."/>
            <person name="Mlenga V."/>
            <person name="Moru K."/>
            <person name="Mozes J."/>
            <person name="Mulrain L."/>
            <person name="Munson G."/>
            <person name="Naylor J."/>
            <person name="Newes C."/>
            <person name="Nguyen C."/>
            <person name="Nguyen N."/>
            <person name="Nguyen T."/>
            <person name="Nicol R."/>
            <person name="Nielsen C."/>
            <person name="Nizzari M."/>
            <person name="Norbu C."/>
            <person name="Norbu N."/>
            <person name="O'donnell P."/>
            <person name="Okoawo O."/>
            <person name="O'leary S."/>
            <person name="Omotosho B."/>
            <person name="O'neill K."/>
            <person name="Osman S."/>
            <person name="Parker S."/>
            <person name="Perrin D."/>
            <person name="Phunkhang P."/>
            <person name="Piqani B."/>
            <person name="Purcell S."/>
            <person name="Rachupka T."/>
            <person name="Ramasamy U."/>
            <person name="Rameau R."/>
            <person name="Ray V."/>
            <person name="Raymond C."/>
            <person name="Retta R."/>
            <person name="Richardson S."/>
            <person name="Rise C."/>
            <person name="Rodriguez J."/>
            <person name="Rogers J."/>
            <person name="Rogov P."/>
            <person name="Rutman M."/>
            <person name="Schupbach R."/>
            <person name="Seaman C."/>
            <person name="Settipalli S."/>
            <person name="Sharpe T."/>
            <person name="Sheridan J."/>
            <person name="Sherpa N."/>
            <person name="Shi J."/>
            <person name="Smirnov S."/>
            <person name="Smith C."/>
            <person name="Sougnez C."/>
            <person name="Spencer B."/>
            <person name="Stalker J."/>
            <person name="Stange-thomann N."/>
            <person name="Stavropoulos S."/>
            <person name="Stetson K."/>
            <person name="Stone C."/>
            <person name="Stone S."/>
            <person name="Stubbs M."/>
            <person name="Talamas J."/>
            <person name="Tchuinga P."/>
            <person name="Tenzing P."/>
            <person name="Tesfaye S."/>
            <person name="Theodore J."/>
            <person name="Thoulutsang Y."/>
            <person name="Topham K."/>
            <person name="Towey S."/>
            <person name="Tsamla T."/>
            <person name="Tsomo N."/>
            <person name="Vallee D."/>
            <person name="Vassiliev H."/>
            <person name="Venkataraman V."/>
            <person name="Vinson J."/>
            <person name="Vo A."/>
            <person name="Wade C."/>
            <person name="Wang S."/>
            <person name="Wangchuk T."/>
            <person name="Wangdi T."/>
            <person name="Whittaker C."/>
            <person name="Wilkinson J."/>
            <person name="Wu Y."/>
            <person name="Wyman D."/>
            <person name="Yadav S."/>
            <person name="Yang S."/>
            <person name="Yang X."/>
            <person name="Yeager S."/>
            <person name="Yee E."/>
            <person name="Young G."/>
            <person name="Zainoun J."/>
            <person name="Zembeck L."/>
            <person name="Zimmer A."/>
            <person name="Zody M."/>
            <person name="Lander E."/>
        </authorList>
    </citation>
    <scope>NUCLEOTIDE SEQUENCE [LARGE SCALE GENOMIC DNA]</scope>
</reference>
<feature type="domain" description="FYVE-type" evidence="12">
    <location>
        <begin position="17"/>
        <end position="79"/>
    </location>
</feature>
<evidence type="ECO:0000256" key="1">
    <source>
        <dbReference type="ARBA" id="ARBA00012009"/>
    </source>
</evidence>
<accession>H2ZJY2</accession>
<dbReference type="HOGENOM" id="CLU_000480_2_1_1"/>
<dbReference type="Pfam" id="PF01363">
    <property type="entry name" value="FYVE"/>
    <property type="match status" value="1"/>
</dbReference>
<dbReference type="Ensembl" id="ENSCSAVT00000018092.1">
    <property type="protein sequence ID" value="ENSCSAVP00000017898.1"/>
    <property type="gene ID" value="ENSCSAVG00000010530.1"/>
</dbReference>
<dbReference type="CDD" id="cd15725">
    <property type="entry name" value="FYVE_PIKfyve_Fab1"/>
    <property type="match status" value="1"/>
</dbReference>
<dbReference type="InterPro" id="IPR002423">
    <property type="entry name" value="Cpn60/GroEL/TCP-1"/>
</dbReference>
<keyword evidence="15" id="KW-1185">Reference proteome</keyword>
<dbReference type="SUPFAM" id="SSF56104">
    <property type="entry name" value="SAICAR synthase-like"/>
    <property type="match status" value="1"/>
</dbReference>
<dbReference type="EC" id="2.7.1.150" evidence="1"/>
<keyword evidence="7" id="KW-0862">Zinc</keyword>
<keyword evidence="4 10" id="KW-0547">Nucleotide-binding</keyword>
<evidence type="ECO:0000313" key="15">
    <source>
        <dbReference type="Proteomes" id="UP000007875"/>
    </source>
</evidence>
<sequence length="1367" mass="155938">SMSENSSENLKQYWMPDKHCHECYECGDRFTTFRRRHHCRICGHIFCSRCCYQFIAGAVVDHAAAGMLRSCTYCYSLLMSYTKTTASTAALTSVKSSFQHLNDHDGLTEVKSMNNHILYPNCINHPSVQFDSAPSTTGSISYYKSSGLVEQSTPIKPQRRPSRPSRPSSEPSLDNEPYWVREISNEEEDNSDDGLHFWSPESTSSINSLSIESFHNFLYNNVPCVFSSMGNRLSGELSPRLEAGLQQPKFVDESVMTISAEYIRSKLKRLYFQYAMKFLRQLFTRDQLDISWADIIVPLAKEICETVTPNSDVNMEICHYVHVKKLLDNPPEDSRLFWGVVFSQNVVHNMMSSRIDNPVIMLLATPLEYQRGDYKLSSLDPIVRQESEFFKHLVSRIVSRSPDIVISQCSVSHEARRLMLDAGITLLINVKQPVMDRLSRCTGADIAGSIDQLKIARLGTCGRFRVARHYDGKRSTLIYVDGCNPSTGCSIILRDKPNYNNRHADYESRQQLARVKSALLFLVRIMYHAKLEQSYHGTDSFSIVKSVSTYLVLSDKHKLIKNRFQPNPLSLHSISPMIQPVVPFLLSESGTNSPLRSYLPDEHWPLYKVLKFVSNKRSKTHFFVGVVIIRLQVSIQQFHRHFPAPPITTANYFRSARGSNLRVERTEPTLACKDGGEKNMPEILGGDPSPLDCLEPHNHQHIYVLFSSYSLQSPNAPYPCVIPWAVDIDYYHGNDITIGGFLERYCFRPSYQCPSPTCKRPMLEHVRSFVHGNTAMNIILKELSKPVASPHILSWCWNPATKTSTDLKPLSEDGWSMSFAKYLELRLQTYPLRNICGFSPFVSFQYFIYKSSSVVESTTESEGVTRETHFDELLSLYQEERCQLRDTADDIHLILLSIRKRFVFAVSSFVASPKVVALILVVISTSVEVVNELNMQSTDGLVVNTEESSTLSSSLLELACLICKLVHTWNNRINTVLEQVRFLLKFMRSILTHLRQSANVHVASPFQADEHYLLHDTLPAGHVVRIFVRDSEPSSIIAYAMSTPAYQRFITKAAVRDDQSTTGDEMLFVENDGTSDHTSPHLELQFSDPTTKFYCKIYFAMEFKELRDQLVESEEAYMGSLARCARWAARGGKSGSAFHKTLDDRLVIKQMSRFELQSFLDVAPSYMSHITTAVNNKTPTTLSKILGVYRVSFRNNTTNRSFKQDLLIVENLFYKRNIQQVFDLKGSVRNRHSVTNQNDLVLLDENLLSIMKDHPLYVHQHSKLIIKKALHNDATFLSNHLIIDYSLLVGVDGDSKEIVIGIIDYMRTFTWDKKLEMVVKSYGMIGIQGTRSMPTVVSPQLYKTRFCEAMDRYFQAVPDRWYGLQAY</sequence>
<evidence type="ECO:0000259" key="13">
    <source>
        <dbReference type="PROSITE" id="PS51455"/>
    </source>
</evidence>
<dbReference type="Proteomes" id="UP000007875">
    <property type="component" value="Unassembled WGS sequence"/>
</dbReference>
<dbReference type="SUPFAM" id="SSF52029">
    <property type="entry name" value="GroEL apical domain-like"/>
    <property type="match status" value="1"/>
</dbReference>
<reference evidence="14" key="3">
    <citation type="submission" date="2025-09" db="UniProtKB">
        <authorList>
            <consortium name="Ensembl"/>
        </authorList>
    </citation>
    <scope>IDENTIFICATION</scope>
</reference>
<dbReference type="Gene3D" id="3.50.7.10">
    <property type="entry name" value="GroEL"/>
    <property type="match status" value="1"/>
</dbReference>
<dbReference type="GeneTree" id="ENSGT00940000156307"/>
<dbReference type="PROSITE" id="PS50178">
    <property type="entry name" value="ZF_FYVE"/>
    <property type="match status" value="1"/>
</dbReference>
<feature type="domain" description="PIPK" evidence="13">
    <location>
        <begin position="1029"/>
        <end position="1354"/>
    </location>
</feature>
<evidence type="ECO:0000256" key="5">
    <source>
        <dbReference type="ARBA" id="ARBA00022771"/>
    </source>
</evidence>
<dbReference type="GO" id="GO:0000285">
    <property type="term" value="F:1-phosphatidylinositol-3-phosphate 5-kinase activity"/>
    <property type="evidence" value="ECO:0007669"/>
    <property type="project" value="UniProtKB-EC"/>
</dbReference>
<evidence type="ECO:0000256" key="9">
    <source>
        <dbReference type="PROSITE-ProRule" id="PRU00091"/>
    </source>
</evidence>
<dbReference type="InterPro" id="IPR027484">
    <property type="entry name" value="PInositol-4-P-5-kinase_N"/>
</dbReference>
<reference evidence="14" key="2">
    <citation type="submission" date="2025-08" db="UniProtKB">
        <authorList>
            <consortium name="Ensembl"/>
        </authorList>
    </citation>
    <scope>IDENTIFICATION</scope>
</reference>
<dbReference type="InterPro" id="IPR017455">
    <property type="entry name" value="Znf_FYVE-rel"/>
</dbReference>
<evidence type="ECO:0000256" key="11">
    <source>
        <dbReference type="SAM" id="MobiDB-lite"/>
    </source>
</evidence>
<dbReference type="InterPro" id="IPR011011">
    <property type="entry name" value="Znf_FYVE_PHD"/>
</dbReference>
<evidence type="ECO:0000256" key="10">
    <source>
        <dbReference type="PROSITE-ProRule" id="PRU00781"/>
    </source>
</evidence>
<feature type="region of interest" description="Disordered" evidence="11">
    <location>
        <begin position="148"/>
        <end position="177"/>
    </location>
</feature>
<evidence type="ECO:0000256" key="6">
    <source>
        <dbReference type="ARBA" id="ARBA00022777"/>
    </source>
</evidence>
<dbReference type="CDD" id="cd17300">
    <property type="entry name" value="PIPKc_PIKfyve"/>
    <property type="match status" value="1"/>
</dbReference>
<dbReference type="GO" id="GO:0005524">
    <property type="term" value="F:ATP binding"/>
    <property type="evidence" value="ECO:0007669"/>
    <property type="project" value="UniProtKB-UniRule"/>
</dbReference>
<evidence type="ECO:0000313" key="14">
    <source>
        <dbReference type="Ensembl" id="ENSCSAVP00000017898.1"/>
    </source>
</evidence>
<keyword evidence="3" id="KW-0479">Metal-binding</keyword>
<keyword evidence="2 10" id="KW-0808">Transferase</keyword>
<evidence type="ECO:0000256" key="2">
    <source>
        <dbReference type="ARBA" id="ARBA00022679"/>
    </source>
</evidence>
<dbReference type="InterPro" id="IPR027483">
    <property type="entry name" value="PInositol-4-P-4/5-kinase_C_sf"/>
</dbReference>
<dbReference type="InterPro" id="IPR027409">
    <property type="entry name" value="GroEL-like_apical_dom_sf"/>
</dbReference>
<dbReference type="InterPro" id="IPR044769">
    <property type="entry name" value="PIKfyve_PIPKc"/>
</dbReference>
<dbReference type="Pfam" id="PF00118">
    <property type="entry name" value="Cpn60_TCP1"/>
    <property type="match status" value="1"/>
</dbReference>
<dbReference type="SMART" id="SM00064">
    <property type="entry name" value="FYVE"/>
    <property type="match status" value="1"/>
</dbReference>
<dbReference type="GO" id="GO:0010008">
    <property type="term" value="C:endosome membrane"/>
    <property type="evidence" value="ECO:0007669"/>
    <property type="project" value="TreeGrafter"/>
</dbReference>
<dbReference type="InterPro" id="IPR000306">
    <property type="entry name" value="Znf_FYVE"/>
</dbReference>
<evidence type="ECO:0000259" key="12">
    <source>
        <dbReference type="PROSITE" id="PS50178"/>
    </source>
</evidence>
<proteinExistence type="predicted"/>
<keyword evidence="5 9" id="KW-0863">Zinc-finger</keyword>
<name>H2ZJY2_CIOSA</name>
<dbReference type="FunFam" id="3.50.7.10:FF:000007">
    <property type="entry name" value="1-phosphatidylinositol 3-phosphate 5-kinase isoform X1"/>
    <property type="match status" value="1"/>
</dbReference>
<evidence type="ECO:0000256" key="7">
    <source>
        <dbReference type="ARBA" id="ARBA00022833"/>
    </source>
</evidence>
<protein>
    <recommendedName>
        <fullName evidence="1">1-phosphatidylinositol-3-phosphate 5-kinase</fullName>
        <ecNumber evidence="1">2.7.1.150</ecNumber>
    </recommendedName>
</protein>
<evidence type="ECO:0000256" key="3">
    <source>
        <dbReference type="ARBA" id="ARBA00022723"/>
    </source>
</evidence>
<dbReference type="SUPFAM" id="SSF57903">
    <property type="entry name" value="FYVE/PHD zinc finger"/>
    <property type="match status" value="1"/>
</dbReference>
<dbReference type="InterPro" id="IPR002498">
    <property type="entry name" value="PInositol-4-P-4/5-kinase_core"/>
</dbReference>
<dbReference type="Pfam" id="PF01504">
    <property type="entry name" value="PIP5K"/>
    <property type="match status" value="2"/>
</dbReference>
<organism evidence="14 15">
    <name type="scientific">Ciona savignyi</name>
    <name type="common">Pacific transparent sea squirt</name>
    <dbReference type="NCBI Taxonomy" id="51511"/>
    <lineage>
        <taxon>Eukaryota</taxon>
        <taxon>Metazoa</taxon>
        <taxon>Chordata</taxon>
        <taxon>Tunicata</taxon>
        <taxon>Ascidiacea</taxon>
        <taxon>Phlebobranchia</taxon>
        <taxon>Cionidae</taxon>
        <taxon>Ciona</taxon>
    </lineage>
</organism>
<dbReference type="PANTHER" id="PTHR45748">
    <property type="entry name" value="1-PHOSPHATIDYLINOSITOL 3-PHOSPHATE 5-KINASE-RELATED"/>
    <property type="match status" value="1"/>
</dbReference>
<dbReference type="SMART" id="SM00330">
    <property type="entry name" value="PIPKc"/>
    <property type="match status" value="1"/>
</dbReference>
<evidence type="ECO:0000256" key="8">
    <source>
        <dbReference type="ARBA" id="ARBA00022840"/>
    </source>
</evidence>
<evidence type="ECO:0000256" key="4">
    <source>
        <dbReference type="ARBA" id="ARBA00022741"/>
    </source>
</evidence>
<dbReference type="Gene3D" id="3.30.800.10">
    <property type="entry name" value="Phosphatidylinositol Phosphate Kinase II Beta"/>
    <property type="match status" value="1"/>
</dbReference>